<proteinExistence type="predicted"/>
<protein>
    <submittedName>
        <fullName evidence="1">Uncharacterized protein</fullName>
    </submittedName>
</protein>
<dbReference type="AlphaFoldDB" id="A0A0F9DAY0"/>
<dbReference type="EMBL" id="LAZR01032444">
    <property type="protein sequence ID" value="KKL50871.1"/>
    <property type="molecule type" value="Genomic_DNA"/>
</dbReference>
<gene>
    <name evidence="1" type="ORF">LCGC14_2301220</name>
</gene>
<comment type="caution">
    <text evidence="1">The sequence shown here is derived from an EMBL/GenBank/DDBJ whole genome shotgun (WGS) entry which is preliminary data.</text>
</comment>
<name>A0A0F9DAY0_9ZZZZ</name>
<evidence type="ECO:0000313" key="1">
    <source>
        <dbReference type="EMBL" id="KKL50871.1"/>
    </source>
</evidence>
<organism evidence="1">
    <name type="scientific">marine sediment metagenome</name>
    <dbReference type="NCBI Taxonomy" id="412755"/>
    <lineage>
        <taxon>unclassified sequences</taxon>
        <taxon>metagenomes</taxon>
        <taxon>ecological metagenomes</taxon>
    </lineage>
</organism>
<sequence length="83" mass="9424">MTQKEMFRFGKWTIRKWNTFEGSYVVHETCGSTMETGVLSLNPRCGSCAVLIPEEVLSVWVLLNFDRIAKNIKPFQGKGGRVV</sequence>
<accession>A0A0F9DAY0</accession>
<reference evidence="1" key="1">
    <citation type="journal article" date="2015" name="Nature">
        <title>Complex archaea that bridge the gap between prokaryotes and eukaryotes.</title>
        <authorList>
            <person name="Spang A."/>
            <person name="Saw J.H."/>
            <person name="Jorgensen S.L."/>
            <person name="Zaremba-Niedzwiedzka K."/>
            <person name="Martijn J."/>
            <person name="Lind A.E."/>
            <person name="van Eijk R."/>
            <person name="Schleper C."/>
            <person name="Guy L."/>
            <person name="Ettema T.J."/>
        </authorList>
    </citation>
    <scope>NUCLEOTIDE SEQUENCE</scope>
</reference>